<accession>A0A4Y2SJR0</accession>
<feature type="compositionally biased region" description="Basic and acidic residues" evidence="1">
    <location>
        <begin position="22"/>
        <end position="45"/>
    </location>
</feature>
<evidence type="ECO:0000313" key="3">
    <source>
        <dbReference type="Proteomes" id="UP000499080"/>
    </source>
</evidence>
<organism evidence="2 3">
    <name type="scientific">Araneus ventricosus</name>
    <name type="common">Orbweaver spider</name>
    <name type="synonym">Epeira ventricosa</name>
    <dbReference type="NCBI Taxonomy" id="182803"/>
    <lineage>
        <taxon>Eukaryota</taxon>
        <taxon>Metazoa</taxon>
        <taxon>Ecdysozoa</taxon>
        <taxon>Arthropoda</taxon>
        <taxon>Chelicerata</taxon>
        <taxon>Arachnida</taxon>
        <taxon>Araneae</taxon>
        <taxon>Araneomorphae</taxon>
        <taxon>Entelegynae</taxon>
        <taxon>Araneoidea</taxon>
        <taxon>Araneidae</taxon>
        <taxon>Araneus</taxon>
    </lineage>
</organism>
<name>A0A4Y2SJR0_ARAVE</name>
<comment type="caution">
    <text evidence="2">The sequence shown here is derived from an EMBL/GenBank/DDBJ whole genome shotgun (WGS) entry which is preliminary data.</text>
</comment>
<reference evidence="2 3" key="1">
    <citation type="journal article" date="2019" name="Sci. Rep.">
        <title>Orb-weaving spider Araneus ventricosus genome elucidates the spidroin gene catalogue.</title>
        <authorList>
            <person name="Kono N."/>
            <person name="Nakamura H."/>
            <person name="Ohtoshi R."/>
            <person name="Moran D.A.P."/>
            <person name="Shinohara A."/>
            <person name="Yoshida Y."/>
            <person name="Fujiwara M."/>
            <person name="Mori M."/>
            <person name="Tomita M."/>
            <person name="Arakawa K."/>
        </authorList>
    </citation>
    <scope>NUCLEOTIDE SEQUENCE [LARGE SCALE GENOMIC DNA]</scope>
</reference>
<gene>
    <name evidence="2" type="ORF">AVEN_80259_1</name>
</gene>
<evidence type="ECO:0000256" key="1">
    <source>
        <dbReference type="SAM" id="MobiDB-lite"/>
    </source>
</evidence>
<protein>
    <submittedName>
        <fullName evidence="2">Uncharacterized protein</fullName>
    </submittedName>
</protein>
<dbReference type="Proteomes" id="UP000499080">
    <property type="component" value="Unassembled WGS sequence"/>
</dbReference>
<sequence>MSQRSDLLKRRRNRAAAQRQIGEGEKNEKKERAKRYYEMNKQKKN</sequence>
<proteinExistence type="predicted"/>
<feature type="non-terminal residue" evidence="2">
    <location>
        <position position="45"/>
    </location>
</feature>
<keyword evidence="3" id="KW-1185">Reference proteome</keyword>
<evidence type="ECO:0000313" key="2">
    <source>
        <dbReference type="EMBL" id="GBN88498.1"/>
    </source>
</evidence>
<dbReference type="EMBL" id="BGPR01022312">
    <property type="protein sequence ID" value="GBN88498.1"/>
    <property type="molecule type" value="Genomic_DNA"/>
</dbReference>
<dbReference type="AlphaFoldDB" id="A0A4Y2SJR0"/>
<feature type="region of interest" description="Disordered" evidence="1">
    <location>
        <begin position="1"/>
        <end position="45"/>
    </location>
</feature>